<feature type="transmembrane region" description="Helical" evidence="1">
    <location>
        <begin position="422"/>
        <end position="445"/>
    </location>
</feature>
<dbReference type="GO" id="GO:0008643">
    <property type="term" value="P:carbohydrate transport"/>
    <property type="evidence" value="ECO:0007669"/>
    <property type="project" value="InterPro"/>
</dbReference>
<reference evidence="2 3" key="1">
    <citation type="submission" date="2019-04" db="EMBL/GenBank/DDBJ databases">
        <title>Isachenkonia alkalipeptolytica gen. nov. sp. nov. a new anaerobic, alkiliphilic organothrophic bacterium capable to reduce synthesized ferrihydrite isolated from a soda lake.</title>
        <authorList>
            <person name="Toshchakov S.V."/>
            <person name="Zavarzina D.G."/>
            <person name="Zhilina T.N."/>
            <person name="Kostrikina N.A."/>
            <person name="Kublanov I.V."/>
        </authorList>
    </citation>
    <scope>NUCLEOTIDE SEQUENCE [LARGE SCALE GENOMIC DNA]</scope>
    <source>
        <strain evidence="2 3">Z-1701</strain>
    </source>
</reference>
<dbReference type="Gene3D" id="1.20.1250.20">
    <property type="entry name" value="MFS general substrate transporter like domains"/>
    <property type="match status" value="2"/>
</dbReference>
<dbReference type="Pfam" id="PF13347">
    <property type="entry name" value="MFS_2"/>
    <property type="match status" value="1"/>
</dbReference>
<dbReference type="AlphaFoldDB" id="A0AA44BCC3"/>
<dbReference type="InterPro" id="IPR036259">
    <property type="entry name" value="MFS_trans_sf"/>
</dbReference>
<comment type="caution">
    <text evidence="2">The sequence shown here is derived from an EMBL/GenBank/DDBJ whole genome shotgun (WGS) entry which is preliminary data.</text>
</comment>
<evidence type="ECO:0000313" key="3">
    <source>
        <dbReference type="Proteomes" id="UP000449710"/>
    </source>
</evidence>
<dbReference type="SUPFAM" id="SSF103473">
    <property type="entry name" value="MFS general substrate transporter"/>
    <property type="match status" value="1"/>
</dbReference>
<sequence>METEKKVPHLPLKIQILYGLGVSYAIVDQIFAQWVLYFYLPPSTSSLTPLLPPILISFALLIARFVDVIFEPVVGYLSDRFDSQWGRRIPFIFAGILPLSLSTVAYFYPVTGEGNLSTFLYLSVIGSLFFIFYTIVGGPYNALIPEISQSRSDRLNLSTWQSVFRLLYTAVAMILPGILIEVLGGGDDLQGIRYMVILLSSLALIGVWITSFTIDERKYSGGKVSTEPFFASMKMVLTSRPFVMYLFGFLFFFLGFNTLRASLNYYVEDIMGYSTAYITLASALLFGVSALCFYPINKLCKKIGYKTPMLISLVLLIILSLALFGVGRIFPEFFGFVIFALIGIPVAGAAFIFPPAMLSEISSVFSEKTGKNTEGLFFGLQGLFLKMAFLFSISVLPVLLVFGSDLSFFESLTTTPDGVERIGVYSTSLFAAAAFCISFIFYALYKEEFVKEEP</sequence>
<dbReference type="PANTHER" id="PTHR11328:SF24">
    <property type="entry name" value="MAJOR FACILITATOR SUPERFAMILY (MFS) PROFILE DOMAIN-CONTAINING PROTEIN"/>
    <property type="match status" value="1"/>
</dbReference>
<feature type="transmembrane region" description="Helical" evidence="1">
    <location>
        <begin position="52"/>
        <end position="77"/>
    </location>
</feature>
<feature type="transmembrane region" description="Helical" evidence="1">
    <location>
        <begin position="16"/>
        <end position="40"/>
    </location>
</feature>
<organism evidence="2 3">
    <name type="scientific">Isachenkonia alkalipeptolytica</name>
    <dbReference type="NCBI Taxonomy" id="2565777"/>
    <lineage>
        <taxon>Bacteria</taxon>
        <taxon>Bacillati</taxon>
        <taxon>Bacillota</taxon>
        <taxon>Clostridia</taxon>
        <taxon>Eubacteriales</taxon>
        <taxon>Clostridiaceae</taxon>
        <taxon>Isachenkonia</taxon>
    </lineage>
</organism>
<evidence type="ECO:0000313" key="2">
    <source>
        <dbReference type="EMBL" id="NBG87239.1"/>
    </source>
</evidence>
<feature type="transmembrane region" description="Helical" evidence="1">
    <location>
        <begin position="276"/>
        <end position="296"/>
    </location>
</feature>
<dbReference type="Proteomes" id="UP000449710">
    <property type="component" value="Unassembled WGS sequence"/>
</dbReference>
<protein>
    <submittedName>
        <fullName evidence="2">MFS transporter</fullName>
    </submittedName>
</protein>
<feature type="transmembrane region" description="Helical" evidence="1">
    <location>
        <begin position="333"/>
        <end position="354"/>
    </location>
</feature>
<keyword evidence="3" id="KW-1185">Reference proteome</keyword>
<proteinExistence type="predicted"/>
<accession>A0AA44BCC3</accession>
<feature type="transmembrane region" description="Helical" evidence="1">
    <location>
        <begin position="308"/>
        <end position="327"/>
    </location>
</feature>
<keyword evidence="1" id="KW-0812">Transmembrane</keyword>
<dbReference type="GO" id="GO:0015293">
    <property type="term" value="F:symporter activity"/>
    <property type="evidence" value="ECO:0007669"/>
    <property type="project" value="InterPro"/>
</dbReference>
<gene>
    <name evidence="2" type="ORF">ISALK_01875</name>
</gene>
<dbReference type="EMBL" id="SUMG01000002">
    <property type="protein sequence ID" value="NBG87239.1"/>
    <property type="molecule type" value="Genomic_DNA"/>
</dbReference>
<name>A0AA44BCC3_9CLOT</name>
<feature type="transmembrane region" description="Helical" evidence="1">
    <location>
        <begin position="235"/>
        <end position="256"/>
    </location>
</feature>
<evidence type="ECO:0000256" key="1">
    <source>
        <dbReference type="SAM" id="Phobius"/>
    </source>
</evidence>
<feature type="transmembrane region" description="Helical" evidence="1">
    <location>
        <begin position="375"/>
        <end position="402"/>
    </location>
</feature>
<dbReference type="PANTHER" id="PTHR11328">
    <property type="entry name" value="MAJOR FACILITATOR SUPERFAMILY DOMAIN-CONTAINING PROTEIN"/>
    <property type="match status" value="1"/>
</dbReference>
<keyword evidence="1" id="KW-1133">Transmembrane helix</keyword>
<dbReference type="RefSeq" id="WP_160718554.1">
    <property type="nucleotide sequence ID" value="NZ_SUMG01000002.1"/>
</dbReference>
<keyword evidence="1" id="KW-0472">Membrane</keyword>
<feature type="transmembrane region" description="Helical" evidence="1">
    <location>
        <begin position="192"/>
        <end position="214"/>
    </location>
</feature>
<feature type="transmembrane region" description="Helical" evidence="1">
    <location>
        <begin position="163"/>
        <end position="180"/>
    </location>
</feature>
<dbReference type="InterPro" id="IPR039672">
    <property type="entry name" value="MFS_2"/>
</dbReference>
<feature type="transmembrane region" description="Helical" evidence="1">
    <location>
        <begin position="89"/>
        <end position="108"/>
    </location>
</feature>
<feature type="transmembrane region" description="Helical" evidence="1">
    <location>
        <begin position="120"/>
        <end position="143"/>
    </location>
</feature>
<dbReference type="GO" id="GO:0005886">
    <property type="term" value="C:plasma membrane"/>
    <property type="evidence" value="ECO:0007669"/>
    <property type="project" value="TreeGrafter"/>
</dbReference>